<dbReference type="Pfam" id="PF00733">
    <property type="entry name" value="Asn_synthase"/>
    <property type="match status" value="1"/>
</dbReference>
<comment type="catalytic activity">
    <reaction evidence="8">
        <text>L-aspartate + L-glutamine + ATP + H2O = L-asparagine + L-glutamate + AMP + diphosphate + H(+)</text>
        <dbReference type="Rhea" id="RHEA:12228"/>
        <dbReference type="ChEBI" id="CHEBI:15377"/>
        <dbReference type="ChEBI" id="CHEBI:15378"/>
        <dbReference type="ChEBI" id="CHEBI:29985"/>
        <dbReference type="ChEBI" id="CHEBI:29991"/>
        <dbReference type="ChEBI" id="CHEBI:30616"/>
        <dbReference type="ChEBI" id="CHEBI:33019"/>
        <dbReference type="ChEBI" id="CHEBI:58048"/>
        <dbReference type="ChEBI" id="CHEBI:58359"/>
        <dbReference type="ChEBI" id="CHEBI:456215"/>
        <dbReference type="EC" id="6.3.5.4"/>
    </reaction>
</comment>
<dbReference type="PROSITE" id="PS51278">
    <property type="entry name" value="GATASE_TYPE_2"/>
    <property type="match status" value="1"/>
</dbReference>
<comment type="similarity">
    <text evidence="2">Belongs to the asparagine synthetase family.</text>
</comment>
<dbReference type="CDD" id="cd01991">
    <property type="entry name" value="Asn_synthase_B_C"/>
    <property type="match status" value="1"/>
</dbReference>
<evidence type="ECO:0000256" key="8">
    <source>
        <dbReference type="ARBA" id="ARBA00048741"/>
    </source>
</evidence>
<dbReference type="SUPFAM" id="SSF52402">
    <property type="entry name" value="Adenine nucleotide alpha hydrolases-like"/>
    <property type="match status" value="1"/>
</dbReference>
<evidence type="ECO:0000313" key="14">
    <source>
        <dbReference type="Proteomes" id="UP000078532"/>
    </source>
</evidence>
<evidence type="ECO:0000256" key="1">
    <source>
        <dbReference type="ARBA" id="ARBA00005187"/>
    </source>
</evidence>
<feature type="active site" description="For GATase activity" evidence="9">
    <location>
        <position position="2"/>
    </location>
</feature>
<dbReference type="Gene3D" id="3.40.50.620">
    <property type="entry name" value="HUPs"/>
    <property type="match status" value="1"/>
</dbReference>
<dbReference type="InterPro" id="IPR014729">
    <property type="entry name" value="Rossmann-like_a/b/a_fold"/>
</dbReference>
<keyword evidence="6 9" id="KW-0061">Asparagine biosynthesis</keyword>
<evidence type="ECO:0000259" key="12">
    <source>
        <dbReference type="PROSITE" id="PS51278"/>
    </source>
</evidence>
<feature type="binding site" evidence="10">
    <location>
        <begin position="376"/>
        <end position="377"/>
    </location>
    <ligand>
        <name>ATP</name>
        <dbReference type="ChEBI" id="CHEBI:30616"/>
    </ligand>
</feature>
<evidence type="ECO:0000256" key="9">
    <source>
        <dbReference type="PIRSR" id="PIRSR001589-1"/>
    </source>
</evidence>
<dbReference type="CDD" id="cd00712">
    <property type="entry name" value="AsnB"/>
    <property type="match status" value="1"/>
</dbReference>
<gene>
    <name evidence="13" type="ORF">A6M21_13595</name>
</gene>
<dbReference type="EMBL" id="LYVF01000178">
    <property type="protein sequence ID" value="OAT80395.1"/>
    <property type="molecule type" value="Genomic_DNA"/>
</dbReference>
<evidence type="ECO:0000256" key="2">
    <source>
        <dbReference type="ARBA" id="ARBA00005752"/>
    </source>
</evidence>
<dbReference type="InterPro" id="IPR006426">
    <property type="entry name" value="Asn_synth_AEB"/>
</dbReference>
<keyword evidence="4 10" id="KW-0547">Nucleotide-binding</keyword>
<keyword evidence="9" id="KW-0028">Amino-acid biosynthesis</keyword>
<dbReference type="InterPro" id="IPR051786">
    <property type="entry name" value="ASN_synthetase/amidase"/>
</dbReference>
<dbReference type="NCBIfam" id="TIGR01536">
    <property type="entry name" value="asn_synth_AEB"/>
    <property type="match status" value="1"/>
</dbReference>
<accession>A0A1B7LCJ7</accession>
<dbReference type="InterPro" id="IPR017932">
    <property type="entry name" value="GATase_2_dom"/>
</dbReference>
<dbReference type="STRING" id="1838280.A6M21_13595"/>
<comment type="pathway">
    <text evidence="1">Amino-acid biosynthesis; L-asparagine biosynthesis; L-asparagine from L-aspartate (L-Gln route): step 1/1.</text>
</comment>
<dbReference type="Proteomes" id="UP000078532">
    <property type="component" value="Unassembled WGS sequence"/>
</dbReference>
<evidence type="ECO:0000256" key="10">
    <source>
        <dbReference type="PIRSR" id="PIRSR001589-2"/>
    </source>
</evidence>
<dbReference type="InterPro" id="IPR029055">
    <property type="entry name" value="Ntn_hydrolases_N"/>
</dbReference>
<evidence type="ECO:0000256" key="6">
    <source>
        <dbReference type="ARBA" id="ARBA00022888"/>
    </source>
</evidence>
<feature type="domain" description="Glutamine amidotransferase type-2" evidence="12">
    <location>
        <begin position="2"/>
        <end position="216"/>
    </location>
</feature>
<dbReference type="InterPro" id="IPR033738">
    <property type="entry name" value="AsnB_N"/>
</dbReference>
<dbReference type="GO" id="GO:0004066">
    <property type="term" value="F:asparagine synthase (glutamine-hydrolyzing) activity"/>
    <property type="evidence" value="ECO:0007669"/>
    <property type="project" value="UniProtKB-EC"/>
</dbReference>
<dbReference type="OrthoDB" id="9763290at2"/>
<proteinExistence type="inferred from homology"/>
<dbReference type="AlphaFoldDB" id="A0A1B7LCJ7"/>
<dbReference type="PANTHER" id="PTHR43284:SF1">
    <property type="entry name" value="ASPARAGINE SYNTHETASE"/>
    <property type="match status" value="1"/>
</dbReference>
<evidence type="ECO:0000313" key="13">
    <source>
        <dbReference type="EMBL" id="OAT80395.1"/>
    </source>
</evidence>
<dbReference type="Gene3D" id="3.60.20.10">
    <property type="entry name" value="Glutamine Phosphoribosylpyrophosphate, subunit 1, domain 1"/>
    <property type="match status" value="1"/>
</dbReference>
<feature type="binding site" evidence="10">
    <location>
        <position position="263"/>
    </location>
    <ligand>
        <name>ATP</name>
        <dbReference type="ChEBI" id="CHEBI:30616"/>
    </ligand>
</feature>
<keyword evidence="14" id="KW-1185">Reference proteome</keyword>
<evidence type="ECO:0000256" key="5">
    <source>
        <dbReference type="ARBA" id="ARBA00022840"/>
    </source>
</evidence>
<dbReference type="PANTHER" id="PTHR43284">
    <property type="entry name" value="ASPARAGINE SYNTHETASE (GLUTAMINE-HYDROLYZING)"/>
    <property type="match status" value="1"/>
</dbReference>
<feature type="binding site" evidence="10">
    <location>
        <position position="293"/>
    </location>
    <ligand>
        <name>ATP</name>
        <dbReference type="ChEBI" id="CHEBI:30616"/>
    </ligand>
</feature>
<dbReference type="GO" id="GO:0006529">
    <property type="term" value="P:asparagine biosynthetic process"/>
    <property type="evidence" value="ECO:0007669"/>
    <property type="project" value="UniProtKB-KW"/>
</dbReference>
<evidence type="ECO:0000256" key="11">
    <source>
        <dbReference type="PIRSR" id="PIRSR001589-3"/>
    </source>
</evidence>
<evidence type="ECO:0000256" key="7">
    <source>
        <dbReference type="ARBA" id="ARBA00022962"/>
    </source>
</evidence>
<keyword evidence="5 10" id="KW-0067">ATP-binding</keyword>
<name>A0A1B7LCJ7_9FIRM</name>
<dbReference type="InterPro" id="IPR001962">
    <property type="entry name" value="Asn_synthase"/>
</dbReference>
<reference evidence="13 14" key="1">
    <citation type="submission" date="2016-04" db="EMBL/GenBank/DDBJ databases">
        <authorList>
            <person name="Evans L.H."/>
            <person name="Alamgir A."/>
            <person name="Owens N."/>
            <person name="Weber N.D."/>
            <person name="Virtaneva K."/>
            <person name="Barbian K."/>
            <person name="Babar A."/>
            <person name="Rosenke K."/>
        </authorList>
    </citation>
    <scope>NUCLEOTIDE SEQUENCE [LARGE SCALE GENOMIC DNA]</scope>
    <source>
        <strain evidence="13 14">LMa1</strain>
    </source>
</reference>
<feature type="site" description="Important for beta-aspartyl-AMP intermediate formation" evidence="11">
    <location>
        <position position="378"/>
    </location>
</feature>
<protein>
    <recommendedName>
        <fullName evidence="3">asparagine synthase (glutamine-hydrolyzing)</fullName>
        <ecNumber evidence="3">6.3.5.4</ecNumber>
    </recommendedName>
</protein>
<comment type="caution">
    <text evidence="13">The sequence shown here is derived from an EMBL/GenBank/DDBJ whole genome shotgun (WGS) entry which is preliminary data.</text>
</comment>
<dbReference type="RefSeq" id="WP_066669841.1">
    <property type="nucleotide sequence ID" value="NZ_LYVF01000178.1"/>
</dbReference>
<sequence length="620" mass="69776">MCGITGWIDWERDLSGQGALIEAMTGKLRHRGPDAQGCWLSAKAALGHRRLIVIDPEGGAQPMVSKEGGRTCALTYNGEIYNYRELRKELADRGHRFRSQSDTEVLLRSYLEWGEDCVRRLNGIFALGIWDEQKQQLFLARDHLGVKPLFYARRGSAVLFGSEIKALLAHPLVEPELDADGLAEVFNFFPLHTPGSAVFKDIKEVRPGHCHIFARGGERVIQYWSLHSAPHNDDLATTTEHIRALLEDTVGRQLIADVPVVTLLSGGLDSSGLTAMAAGDFQQAGKQLHTYSVDFKESSRYFMASAIHKSLDAPWINRVADYLGTKHHTITLDTPELLDNLLIPMYAHDHPAYGQIETSMFLLFKAMKQEATVALSGESADEIFGGYQWFAGEDLLDAATFPWIVEFGKTEVAHEAFSLLSPELLEIIQPRQYLAAKYREAVAEVPRLKGEDAVEAKRREGFYLNLTRFLPILLDRKDRMSMAVGFEVRVPFCDYRLVEYVWNVPWELKVAGNIEKGILRRSFAGLLPDDVLYRHKSGYPTSQHPSYIKGVRDALLPILDDPQAPVRPFLNIPFIKSLLTDEAPSLTHVFNVNPLERIIQINSWLNDYHVHIGNAGRLTH</sequence>
<dbReference type="GO" id="GO:0005524">
    <property type="term" value="F:ATP binding"/>
    <property type="evidence" value="ECO:0007669"/>
    <property type="project" value="UniProtKB-KW"/>
</dbReference>
<dbReference type="SUPFAM" id="SSF56235">
    <property type="entry name" value="N-terminal nucleophile aminohydrolases (Ntn hydrolases)"/>
    <property type="match status" value="1"/>
</dbReference>
<keyword evidence="7 9" id="KW-0315">Glutamine amidotransferase</keyword>
<evidence type="ECO:0000256" key="3">
    <source>
        <dbReference type="ARBA" id="ARBA00012737"/>
    </source>
</evidence>
<dbReference type="PIRSF" id="PIRSF001589">
    <property type="entry name" value="Asn_synthetase_glu-h"/>
    <property type="match status" value="1"/>
</dbReference>
<dbReference type="EC" id="6.3.5.4" evidence="3"/>
<organism evidence="13 14">
    <name type="scientific">Desulfotomaculum copahuensis</name>
    <dbReference type="NCBI Taxonomy" id="1838280"/>
    <lineage>
        <taxon>Bacteria</taxon>
        <taxon>Bacillati</taxon>
        <taxon>Bacillota</taxon>
        <taxon>Clostridia</taxon>
        <taxon>Eubacteriales</taxon>
        <taxon>Desulfotomaculaceae</taxon>
        <taxon>Desulfotomaculum</taxon>
    </lineage>
</organism>
<feature type="binding site" evidence="10">
    <location>
        <position position="102"/>
    </location>
    <ligand>
        <name>L-glutamine</name>
        <dbReference type="ChEBI" id="CHEBI:58359"/>
    </ligand>
</feature>
<evidence type="ECO:0000256" key="4">
    <source>
        <dbReference type="ARBA" id="ARBA00022741"/>
    </source>
</evidence>
<dbReference type="Pfam" id="PF13537">
    <property type="entry name" value="GATase_7"/>
    <property type="match status" value="1"/>
</dbReference>